<feature type="region of interest" description="Disordered" evidence="1">
    <location>
        <begin position="72"/>
        <end position="109"/>
    </location>
</feature>
<protein>
    <submittedName>
        <fullName evidence="2">Uncharacterized protein</fullName>
    </submittedName>
</protein>
<feature type="region of interest" description="Disordered" evidence="1">
    <location>
        <begin position="1"/>
        <end position="39"/>
    </location>
</feature>
<dbReference type="EMBL" id="JAHRIP010019235">
    <property type="protein sequence ID" value="MEQ2287007.1"/>
    <property type="molecule type" value="Genomic_DNA"/>
</dbReference>
<reference evidence="2 3" key="1">
    <citation type="submission" date="2021-06" db="EMBL/GenBank/DDBJ databases">
        <authorList>
            <person name="Palmer J.M."/>
        </authorList>
    </citation>
    <scope>NUCLEOTIDE SEQUENCE [LARGE SCALE GENOMIC DNA]</scope>
    <source>
        <strain evidence="2 3">AS_MEX2019</strain>
        <tissue evidence="2">Muscle</tissue>
    </source>
</reference>
<name>A0ABV0XZU4_9TELE</name>
<keyword evidence="3" id="KW-1185">Reference proteome</keyword>
<feature type="compositionally biased region" description="Pro residues" evidence="1">
    <location>
        <begin position="81"/>
        <end position="92"/>
    </location>
</feature>
<organism evidence="2 3">
    <name type="scientific">Ameca splendens</name>
    <dbReference type="NCBI Taxonomy" id="208324"/>
    <lineage>
        <taxon>Eukaryota</taxon>
        <taxon>Metazoa</taxon>
        <taxon>Chordata</taxon>
        <taxon>Craniata</taxon>
        <taxon>Vertebrata</taxon>
        <taxon>Euteleostomi</taxon>
        <taxon>Actinopterygii</taxon>
        <taxon>Neopterygii</taxon>
        <taxon>Teleostei</taxon>
        <taxon>Neoteleostei</taxon>
        <taxon>Acanthomorphata</taxon>
        <taxon>Ovalentaria</taxon>
        <taxon>Atherinomorphae</taxon>
        <taxon>Cyprinodontiformes</taxon>
        <taxon>Goodeidae</taxon>
        <taxon>Ameca</taxon>
    </lineage>
</organism>
<feature type="compositionally biased region" description="Polar residues" evidence="1">
    <location>
        <begin position="8"/>
        <end position="21"/>
    </location>
</feature>
<dbReference type="Proteomes" id="UP001469553">
    <property type="component" value="Unassembled WGS sequence"/>
</dbReference>
<evidence type="ECO:0000313" key="2">
    <source>
        <dbReference type="EMBL" id="MEQ2287007.1"/>
    </source>
</evidence>
<comment type="caution">
    <text evidence="2">The sequence shown here is derived from an EMBL/GenBank/DDBJ whole genome shotgun (WGS) entry which is preliminary data.</text>
</comment>
<evidence type="ECO:0000256" key="1">
    <source>
        <dbReference type="SAM" id="MobiDB-lite"/>
    </source>
</evidence>
<evidence type="ECO:0000313" key="3">
    <source>
        <dbReference type="Proteomes" id="UP001469553"/>
    </source>
</evidence>
<accession>A0ABV0XZU4</accession>
<proteinExistence type="predicted"/>
<sequence>MFEKQPSALHSWTQPCLFTSKQETRERQKGMSNRSTREVTIGEPPVLFISGSDIPLPSPRRLPLIREQIAGAADSAETPRCPSPQTPPPAPPGGAEGASRPAERHSPGGIRYRCPSHLNWLLSMWRSSGSTPSPSQMAELLILSLRKEAHFSHLYLEPRSFGHDPKFMAIGEGRNVDRPVNRELRFSAQLSSPQRSGTALPLLQQPHRSVYRSPAPFFPHS</sequence>
<gene>
    <name evidence="2" type="ORF">AMECASPLE_008119</name>
</gene>